<reference evidence="2" key="2">
    <citation type="submission" date="2023-05" db="EMBL/GenBank/DDBJ databases">
        <authorList>
            <person name="Schelkunov M.I."/>
        </authorList>
    </citation>
    <scope>NUCLEOTIDE SEQUENCE</scope>
    <source>
        <strain evidence="2">Hsosn_3</strain>
        <tissue evidence="2">Leaf</tissue>
    </source>
</reference>
<comment type="caution">
    <text evidence="2">The sequence shown here is derived from an EMBL/GenBank/DDBJ whole genome shotgun (WGS) entry which is preliminary data.</text>
</comment>
<protein>
    <recommendedName>
        <fullName evidence="1">F-box domain-containing protein</fullName>
    </recommendedName>
</protein>
<dbReference type="Gene3D" id="1.20.1280.50">
    <property type="match status" value="1"/>
</dbReference>
<accession>A0AAD8MFK6</accession>
<name>A0AAD8MFK6_9APIA</name>
<dbReference type="InterPro" id="IPR001810">
    <property type="entry name" value="F-box_dom"/>
</dbReference>
<evidence type="ECO:0000259" key="1">
    <source>
        <dbReference type="SMART" id="SM00256"/>
    </source>
</evidence>
<organism evidence="2 3">
    <name type="scientific">Heracleum sosnowskyi</name>
    <dbReference type="NCBI Taxonomy" id="360622"/>
    <lineage>
        <taxon>Eukaryota</taxon>
        <taxon>Viridiplantae</taxon>
        <taxon>Streptophyta</taxon>
        <taxon>Embryophyta</taxon>
        <taxon>Tracheophyta</taxon>
        <taxon>Spermatophyta</taxon>
        <taxon>Magnoliopsida</taxon>
        <taxon>eudicotyledons</taxon>
        <taxon>Gunneridae</taxon>
        <taxon>Pentapetalae</taxon>
        <taxon>asterids</taxon>
        <taxon>campanulids</taxon>
        <taxon>Apiales</taxon>
        <taxon>Apiaceae</taxon>
        <taxon>Apioideae</taxon>
        <taxon>apioid superclade</taxon>
        <taxon>Tordylieae</taxon>
        <taxon>Tordyliinae</taxon>
        <taxon>Heracleum</taxon>
    </lineage>
</organism>
<dbReference type="SMART" id="SM00256">
    <property type="entry name" value="FBOX"/>
    <property type="match status" value="1"/>
</dbReference>
<dbReference type="PANTHER" id="PTHR31672">
    <property type="entry name" value="BNACNNG10540D PROTEIN"/>
    <property type="match status" value="1"/>
</dbReference>
<dbReference type="InterPro" id="IPR050796">
    <property type="entry name" value="SCF_F-box_component"/>
</dbReference>
<reference evidence="2" key="1">
    <citation type="submission" date="2023-02" db="EMBL/GenBank/DDBJ databases">
        <title>Genome of toxic invasive species Heracleum sosnowskyi carries increased number of genes despite the absence of recent whole-genome duplications.</title>
        <authorList>
            <person name="Schelkunov M."/>
            <person name="Shtratnikova V."/>
            <person name="Makarenko M."/>
            <person name="Klepikova A."/>
            <person name="Omelchenko D."/>
            <person name="Novikova G."/>
            <person name="Obukhova E."/>
            <person name="Bogdanov V."/>
            <person name="Penin A."/>
            <person name="Logacheva M."/>
        </authorList>
    </citation>
    <scope>NUCLEOTIDE SEQUENCE</scope>
    <source>
        <strain evidence="2">Hsosn_3</strain>
        <tissue evidence="2">Leaf</tissue>
    </source>
</reference>
<dbReference type="InterPro" id="IPR006527">
    <property type="entry name" value="F-box-assoc_dom_typ1"/>
</dbReference>
<keyword evidence="3" id="KW-1185">Reference proteome</keyword>
<dbReference type="Pfam" id="PF00646">
    <property type="entry name" value="F-box"/>
    <property type="match status" value="1"/>
</dbReference>
<dbReference type="Pfam" id="PF07734">
    <property type="entry name" value="FBA_1"/>
    <property type="match status" value="1"/>
</dbReference>
<feature type="domain" description="F-box" evidence="1">
    <location>
        <begin position="30"/>
        <end position="69"/>
    </location>
</feature>
<dbReference type="InterPro" id="IPR017451">
    <property type="entry name" value="F-box-assoc_interact_dom"/>
</dbReference>
<dbReference type="InterPro" id="IPR011043">
    <property type="entry name" value="Gal_Oxase/kelch_b-propeller"/>
</dbReference>
<evidence type="ECO:0000313" key="2">
    <source>
        <dbReference type="EMBL" id="KAK1371042.1"/>
    </source>
</evidence>
<dbReference type="NCBIfam" id="TIGR01640">
    <property type="entry name" value="F_box_assoc_1"/>
    <property type="match status" value="1"/>
</dbReference>
<gene>
    <name evidence="2" type="ORF">POM88_037134</name>
</gene>
<dbReference type="AlphaFoldDB" id="A0AAD8MFK6"/>
<dbReference type="EMBL" id="JAUIZM010000008">
    <property type="protein sequence ID" value="KAK1371042.1"/>
    <property type="molecule type" value="Genomic_DNA"/>
</dbReference>
<dbReference type="SUPFAM" id="SSF50965">
    <property type="entry name" value="Galactose oxidase, central domain"/>
    <property type="match status" value="1"/>
</dbReference>
<evidence type="ECO:0000313" key="3">
    <source>
        <dbReference type="Proteomes" id="UP001237642"/>
    </source>
</evidence>
<proteinExistence type="predicted"/>
<dbReference type="InterPro" id="IPR036047">
    <property type="entry name" value="F-box-like_dom_sf"/>
</dbReference>
<dbReference type="CDD" id="cd22157">
    <property type="entry name" value="F-box_AtFBW1-like"/>
    <property type="match status" value="1"/>
</dbReference>
<dbReference type="SUPFAM" id="SSF81383">
    <property type="entry name" value="F-box domain"/>
    <property type="match status" value="1"/>
</dbReference>
<sequence>MSSPLGFSKTHKACATISAASFSPGPGGNLPDDLITQILVRLPVRYLVQFELVCKAWLHKIKSPKFIKMHLKIAADRESPMSFLIRTRKFGLRGEVIFRGINWPEKNERDEDRILPCRFSHKYFGPVVLGVANGIVCATNLGDKSIFLWNPATLKSKKLPPPIIDLSNCLLSLGFGFDSEDDYKVVRLVMYKKFAFVKAEVYSANKNCWKEINVGVNFFVKNLKCDICLDGMLYWSSSENMVTYNLDTEEFNNQIELPKVEVIGRTVRKIVEFMDSFALSVHRHGDSECNQEISFWVLDDASGKGSWSKKFSFEMHPEFPLMPRIFLHLKNGSVVSTSGSSDSNQNLVLYDPRTRKLETIIVGTVHSPKVEGLYSYTESLVSIPGSE</sequence>
<dbReference type="PANTHER" id="PTHR31672:SF13">
    <property type="entry name" value="F-BOX PROTEIN CPR30-LIKE"/>
    <property type="match status" value="1"/>
</dbReference>
<dbReference type="Proteomes" id="UP001237642">
    <property type="component" value="Unassembled WGS sequence"/>
</dbReference>